<dbReference type="AlphaFoldDB" id="A0A1H1DPE2"/>
<dbReference type="InterPro" id="IPR050109">
    <property type="entry name" value="HTH-type_TetR-like_transc_reg"/>
</dbReference>
<dbReference type="InterPro" id="IPR039538">
    <property type="entry name" value="BetI_C"/>
</dbReference>
<dbReference type="PROSITE" id="PS50977">
    <property type="entry name" value="HTH_TETR_2"/>
    <property type="match status" value="1"/>
</dbReference>
<dbReference type="GO" id="GO:0000976">
    <property type="term" value="F:transcription cis-regulatory region binding"/>
    <property type="evidence" value="ECO:0007669"/>
    <property type="project" value="TreeGrafter"/>
</dbReference>
<dbReference type="Gene3D" id="1.10.357.10">
    <property type="entry name" value="Tetracycline Repressor, domain 2"/>
    <property type="match status" value="1"/>
</dbReference>
<evidence type="ECO:0000313" key="7">
    <source>
        <dbReference type="EMBL" id="SDQ78421.1"/>
    </source>
</evidence>
<feature type="domain" description="HTH tetR-type" evidence="6">
    <location>
        <begin position="8"/>
        <end position="68"/>
    </location>
</feature>
<dbReference type="GO" id="GO:0003700">
    <property type="term" value="F:DNA-binding transcription factor activity"/>
    <property type="evidence" value="ECO:0007669"/>
    <property type="project" value="TreeGrafter"/>
</dbReference>
<dbReference type="Pfam" id="PF13977">
    <property type="entry name" value="TetR_C_6"/>
    <property type="match status" value="1"/>
</dbReference>
<keyword evidence="4" id="KW-0804">Transcription</keyword>
<dbReference type="InterPro" id="IPR009057">
    <property type="entry name" value="Homeodomain-like_sf"/>
</dbReference>
<accession>A0A1H1DPE2</accession>
<protein>
    <submittedName>
        <fullName evidence="7">DNA-binding transcriptional regulator YbjK</fullName>
    </submittedName>
</protein>
<dbReference type="InterPro" id="IPR001647">
    <property type="entry name" value="HTH_TetR"/>
</dbReference>
<dbReference type="RefSeq" id="WP_093258864.1">
    <property type="nucleotide sequence ID" value="NZ_FNKK01000002.1"/>
</dbReference>
<dbReference type="STRING" id="35622.SAMN04489764_2105"/>
<evidence type="ECO:0000256" key="3">
    <source>
        <dbReference type="ARBA" id="ARBA00023125"/>
    </source>
</evidence>
<sequence length="197" mass="21910">MPRVVDHRARRAEIVAAVFRLVAREGAEAVTVRRVAAEAGVSTGALAHYFSDKDELLTAAFTEVVARSHYRVQALSPDRDVAELLFQMLIAPLPLNDERRTESRVWFAFLDRGLAHKEATALLRTVYSEWRRSISEIIATGRRTGRFRADLDPHATASSLIATVDGITMQAVVDPEALDPDAQRRLIRSHVEALLAD</sequence>
<dbReference type="PANTHER" id="PTHR30055:SF234">
    <property type="entry name" value="HTH-TYPE TRANSCRIPTIONAL REGULATOR BETI"/>
    <property type="match status" value="1"/>
</dbReference>
<proteinExistence type="predicted"/>
<dbReference type="OrthoDB" id="9816296at2"/>
<organism evidence="7 8">
    <name type="scientific">Thermostaphylospora chromogena</name>
    <dbReference type="NCBI Taxonomy" id="35622"/>
    <lineage>
        <taxon>Bacteria</taxon>
        <taxon>Bacillati</taxon>
        <taxon>Actinomycetota</taxon>
        <taxon>Actinomycetes</taxon>
        <taxon>Streptosporangiales</taxon>
        <taxon>Thermomonosporaceae</taxon>
        <taxon>Thermostaphylospora</taxon>
    </lineage>
</organism>
<evidence type="ECO:0000256" key="5">
    <source>
        <dbReference type="PROSITE-ProRule" id="PRU00335"/>
    </source>
</evidence>
<dbReference type="PRINTS" id="PR00455">
    <property type="entry name" value="HTHTETR"/>
</dbReference>
<evidence type="ECO:0000256" key="4">
    <source>
        <dbReference type="ARBA" id="ARBA00023163"/>
    </source>
</evidence>
<reference evidence="7 8" key="1">
    <citation type="submission" date="2016-10" db="EMBL/GenBank/DDBJ databases">
        <authorList>
            <person name="de Groot N.N."/>
        </authorList>
    </citation>
    <scope>NUCLEOTIDE SEQUENCE [LARGE SCALE GENOMIC DNA]</scope>
    <source>
        <strain evidence="7 8">DSM 43794</strain>
    </source>
</reference>
<name>A0A1H1DPE2_9ACTN</name>
<dbReference type="SUPFAM" id="SSF46689">
    <property type="entry name" value="Homeodomain-like"/>
    <property type="match status" value="1"/>
</dbReference>
<dbReference type="PANTHER" id="PTHR30055">
    <property type="entry name" value="HTH-TYPE TRANSCRIPTIONAL REGULATOR RUTR"/>
    <property type="match status" value="1"/>
</dbReference>
<feature type="DNA-binding region" description="H-T-H motif" evidence="5">
    <location>
        <begin position="31"/>
        <end position="50"/>
    </location>
</feature>
<evidence type="ECO:0000256" key="1">
    <source>
        <dbReference type="ARBA" id="ARBA00022491"/>
    </source>
</evidence>
<keyword evidence="3 5" id="KW-0238">DNA-binding</keyword>
<gene>
    <name evidence="7" type="ORF">SAMN04489764_2105</name>
</gene>
<dbReference type="Pfam" id="PF00440">
    <property type="entry name" value="TetR_N"/>
    <property type="match status" value="1"/>
</dbReference>
<keyword evidence="1" id="KW-0678">Repressor</keyword>
<keyword evidence="2" id="KW-0805">Transcription regulation</keyword>
<dbReference type="InterPro" id="IPR036271">
    <property type="entry name" value="Tet_transcr_reg_TetR-rel_C_sf"/>
</dbReference>
<evidence type="ECO:0000313" key="8">
    <source>
        <dbReference type="Proteomes" id="UP000217103"/>
    </source>
</evidence>
<dbReference type="EMBL" id="FNKK01000002">
    <property type="protein sequence ID" value="SDQ78421.1"/>
    <property type="molecule type" value="Genomic_DNA"/>
</dbReference>
<evidence type="ECO:0000259" key="6">
    <source>
        <dbReference type="PROSITE" id="PS50977"/>
    </source>
</evidence>
<dbReference type="SUPFAM" id="SSF48498">
    <property type="entry name" value="Tetracyclin repressor-like, C-terminal domain"/>
    <property type="match status" value="1"/>
</dbReference>
<dbReference type="Proteomes" id="UP000217103">
    <property type="component" value="Unassembled WGS sequence"/>
</dbReference>
<keyword evidence="8" id="KW-1185">Reference proteome</keyword>
<evidence type="ECO:0000256" key="2">
    <source>
        <dbReference type="ARBA" id="ARBA00023015"/>
    </source>
</evidence>